<dbReference type="Pfam" id="PF04466">
    <property type="entry name" value="Terminase_3"/>
    <property type="match status" value="1"/>
</dbReference>
<dbReference type="PANTHER" id="PTHR39184">
    <property type="match status" value="1"/>
</dbReference>
<organism evidence="3 4">
    <name type="scientific">Urinicoccus massiliensis</name>
    <dbReference type="NCBI Taxonomy" id="1723382"/>
    <lineage>
        <taxon>Bacteria</taxon>
        <taxon>Bacillati</taxon>
        <taxon>Bacillota</taxon>
        <taxon>Tissierellia</taxon>
        <taxon>Tissierellales</taxon>
        <taxon>Peptoniphilaceae</taxon>
        <taxon>Urinicoccus</taxon>
    </lineage>
</organism>
<dbReference type="HAMAP" id="MF_04145">
    <property type="entry name" value="TERL_SPP1"/>
    <property type="match status" value="1"/>
</dbReference>
<sequence>MIEKRLSMNKFLGKGYNRFYHNRQFYRVVKGSRGSKKSKTTALCYIHDLLKYKWANLLVVRKFSNTNKQSTYTDLKWAASRLGVYDKFKFNESLPEITVKETGQKILFRGLDDPLKITSISVDVGVLCWAWFEEVYQVDSMDDFDTTVESIRGSYDSPNFYKQVTLTFNPWSENHWLKREFFDQDTRRKDVFSMTTTFRLNEWLDDQDKKRYLDLYRTNPRRAKIVCDGDWGVAEGLVYENVEFRPILEEEIDMKKYKLLIGLDFGFKHDPTALIVSWLDEEKKRIYIVDEHYEQGMTTSEIGAMIRRKGYSKSTIIADCAEGRLIYELKHDHGIRRIQESRKGKDSVNSGISKLQDYQIICSDKCTNAKEEFFSYAYKKDKVSGKYTNQPEDKDNHLMDALRYSMQCVETGKLKTISKKALGL</sequence>
<dbReference type="RefSeq" id="WP_131749800.1">
    <property type="nucleotide sequence ID" value="NZ_CAACYI010000001.1"/>
</dbReference>
<evidence type="ECO:0000259" key="1">
    <source>
        <dbReference type="Pfam" id="PF04466"/>
    </source>
</evidence>
<dbReference type="Pfam" id="PF17288">
    <property type="entry name" value="Terminase_3C"/>
    <property type="match status" value="1"/>
</dbReference>
<name>A0A8H2MGH8_9FIRM</name>
<dbReference type="Gene3D" id="3.40.50.300">
    <property type="entry name" value="P-loop containing nucleotide triphosphate hydrolases"/>
    <property type="match status" value="1"/>
</dbReference>
<dbReference type="InterPro" id="IPR027417">
    <property type="entry name" value="P-loop_NTPase"/>
</dbReference>
<accession>A0A8H2MGH8</accession>
<dbReference type="Proteomes" id="UP000377798">
    <property type="component" value="Unassembled WGS sequence"/>
</dbReference>
<comment type="caution">
    <text evidence="3">The sequence shown here is derived from an EMBL/GenBank/DDBJ whole genome shotgun (WGS) entry which is preliminary data.</text>
</comment>
<dbReference type="NCBIfam" id="TIGR01547">
    <property type="entry name" value="phage_term_2"/>
    <property type="match status" value="1"/>
</dbReference>
<proteinExistence type="inferred from homology"/>
<dbReference type="InterPro" id="IPR052380">
    <property type="entry name" value="Viral_DNA_packaging_terminase"/>
</dbReference>
<evidence type="ECO:0000313" key="4">
    <source>
        <dbReference type="Proteomes" id="UP000377798"/>
    </source>
</evidence>
<dbReference type="EMBL" id="CAACYI010000001">
    <property type="protein sequence ID" value="VFB17210.1"/>
    <property type="molecule type" value="Genomic_DNA"/>
</dbReference>
<dbReference type="GO" id="GO:0016887">
    <property type="term" value="F:ATP hydrolysis activity"/>
    <property type="evidence" value="ECO:0007669"/>
    <property type="project" value="InterPro"/>
</dbReference>
<dbReference type="Gene3D" id="3.30.420.280">
    <property type="match status" value="1"/>
</dbReference>
<protein>
    <submittedName>
        <fullName evidence="3">Bacteriophage terminase large (ATPase) subunit and inactivated derivatives</fullName>
    </submittedName>
</protein>
<reference evidence="3 4" key="1">
    <citation type="submission" date="2019-02" db="EMBL/GenBank/DDBJ databases">
        <authorList>
            <consortium name="Pathogen Informatics"/>
        </authorList>
    </citation>
    <scope>NUCLEOTIDE SEQUENCE [LARGE SCALE GENOMIC DNA]</scope>
    <source>
        <strain evidence="3 4">3012STDY7089603</strain>
    </source>
</reference>
<dbReference type="InterPro" id="IPR035412">
    <property type="entry name" value="Terminase_L_N"/>
</dbReference>
<keyword evidence="4" id="KW-1185">Reference proteome</keyword>
<dbReference type="InterPro" id="IPR006437">
    <property type="entry name" value="Phage_terminase_lsu"/>
</dbReference>
<gene>
    <name evidence="3" type="ORF">NCTC13150_01796</name>
</gene>
<dbReference type="AlphaFoldDB" id="A0A8H2MGH8"/>
<feature type="domain" description="Phage terminase large subunit C-terminal" evidence="2">
    <location>
        <begin position="264"/>
        <end position="406"/>
    </location>
</feature>
<dbReference type="PANTHER" id="PTHR39184:SF1">
    <property type="entry name" value="PBSX PHAGE TERMINASE LARGE SUBUNIT"/>
    <property type="match status" value="1"/>
</dbReference>
<dbReference type="InterPro" id="IPR044269">
    <property type="entry name" value="Terminase_large_su_SPP1-like"/>
</dbReference>
<evidence type="ECO:0000259" key="2">
    <source>
        <dbReference type="Pfam" id="PF17288"/>
    </source>
</evidence>
<dbReference type="GO" id="GO:0004519">
    <property type="term" value="F:endonuclease activity"/>
    <property type="evidence" value="ECO:0007669"/>
    <property type="project" value="InterPro"/>
</dbReference>
<dbReference type="GO" id="GO:0005524">
    <property type="term" value="F:ATP binding"/>
    <property type="evidence" value="ECO:0007669"/>
    <property type="project" value="InterPro"/>
</dbReference>
<evidence type="ECO:0000313" key="3">
    <source>
        <dbReference type="EMBL" id="VFB17210.1"/>
    </source>
</evidence>
<feature type="domain" description="Phage terminase large subunit N-terminal" evidence="1">
    <location>
        <begin position="24"/>
        <end position="229"/>
    </location>
</feature>
<dbReference type="InterPro" id="IPR035413">
    <property type="entry name" value="Terminase_L_C"/>
</dbReference>